<dbReference type="eggNOG" id="ENOG502SIS9">
    <property type="taxonomic scope" value="Eukaryota"/>
</dbReference>
<dbReference type="GeneID" id="19109665"/>
<reference evidence="1 2" key="1">
    <citation type="journal article" date="2012" name="PLoS Pathog.">
        <title>Diverse lifestyles and strategies of plant pathogenesis encoded in the genomes of eighteen Dothideomycetes fungi.</title>
        <authorList>
            <person name="Ohm R.A."/>
            <person name="Feau N."/>
            <person name="Henrissat B."/>
            <person name="Schoch C.L."/>
            <person name="Horwitz B.A."/>
            <person name="Barry K.W."/>
            <person name="Condon B.J."/>
            <person name="Copeland A.C."/>
            <person name="Dhillon B."/>
            <person name="Glaser F."/>
            <person name="Hesse C.N."/>
            <person name="Kosti I."/>
            <person name="LaButti K."/>
            <person name="Lindquist E.A."/>
            <person name="Lucas S."/>
            <person name="Salamov A.A."/>
            <person name="Bradshaw R.E."/>
            <person name="Ciuffetti L."/>
            <person name="Hamelin R.C."/>
            <person name="Kema G.H.J."/>
            <person name="Lawrence C."/>
            <person name="Scott J.A."/>
            <person name="Spatafora J.W."/>
            <person name="Turgeon B.G."/>
            <person name="de Wit P.J.G.M."/>
            <person name="Zhong S."/>
            <person name="Goodwin S.B."/>
            <person name="Grigoriev I.V."/>
        </authorList>
    </citation>
    <scope>NUCLEOTIDE SEQUENCE [LARGE SCALE GENOMIC DNA]</scope>
    <source>
        <strain evidence="1 2">UAMH 10762</strain>
    </source>
</reference>
<dbReference type="KEGG" id="bcom:BAUCODRAFT_20501"/>
<proteinExistence type="predicted"/>
<dbReference type="Proteomes" id="UP000011761">
    <property type="component" value="Unassembled WGS sequence"/>
</dbReference>
<dbReference type="PANTHER" id="PTHR34714">
    <property type="entry name" value="EGF-LIKE DOMAIN-CONTAINING PROTEIN"/>
    <property type="match status" value="1"/>
</dbReference>
<dbReference type="AlphaFoldDB" id="M2MTY3"/>
<evidence type="ECO:0000313" key="2">
    <source>
        <dbReference type="Proteomes" id="UP000011761"/>
    </source>
</evidence>
<name>M2MTY3_BAUPA</name>
<protein>
    <submittedName>
        <fullName evidence="1">Uncharacterized protein</fullName>
    </submittedName>
</protein>
<dbReference type="HOGENOM" id="CLU_339178_0_0_1"/>
<accession>M2MTY3</accession>
<dbReference type="RefSeq" id="XP_007671571.1">
    <property type="nucleotide sequence ID" value="XM_007673381.1"/>
</dbReference>
<dbReference type="OMA" id="PENYAYP"/>
<organism evidence="1 2">
    <name type="scientific">Baudoinia panamericana (strain UAMH 10762)</name>
    <name type="common">Angels' share fungus</name>
    <name type="synonym">Baudoinia compniacensis (strain UAMH 10762)</name>
    <dbReference type="NCBI Taxonomy" id="717646"/>
    <lineage>
        <taxon>Eukaryota</taxon>
        <taxon>Fungi</taxon>
        <taxon>Dikarya</taxon>
        <taxon>Ascomycota</taxon>
        <taxon>Pezizomycotina</taxon>
        <taxon>Dothideomycetes</taxon>
        <taxon>Dothideomycetidae</taxon>
        <taxon>Mycosphaerellales</taxon>
        <taxon>Teratosphaeriaceae</taxon>
        <taxon>Baudoinia</taxon>
    </lineage>
</organism>
<dbReference type="EMBL" id="KB445550">
    <property type="protein sequence ID" value="EMD00387.1"/>
    <property type="molecule type" value="Genomic_DNA"/>
</dbReference>
<dbReference type="OrthoDB" id="3763773at2759"/>
<gene>
    <name evidence="1" type="ORF">BAUCODRAFT_20501</name>
</gene>
<dbReference type="PANTHER" id="PTHR34714:SF2">
    <property type="entry name" value="EGF-LIKE DOMAIN-CONTAINING PROTEIN"/>
    <property type="match status" value="1"/>
</dbReference>
<keyword evidence="2" id="KW-1185">Reference proteome</keyword>
<evidence type="ECO:0000313" key="1">
    <source>
        <dbReference type="EMBL" id="EMD00387.1"/>
    </source>
</evidence>
<sequence length="838" mass="90847">MTAMALPRLPTQAQSDYAIVNSRLRLIADEAYPYEAYDADGQIGHARAAITDLAAGISLIPNLPSIRLIEVYADTLTTQSPITLSQRVDELLIFARHIVVDSAISITVSSGVLVRFYCSSSCCPFNLRISTPKGQQNVTVNAPTNCQAVDVEIDTKDWSAIVSNTPEPPTDRFDVPSLADRILDKTLQKPQYDDKMNEHLPQLLRYQLLLAASWQRQEPETAFDIGTYVMKMTQRIPKAIDLYSRALTFAATPVIMNRDQLAAQADLVPVSSTKAILEAHLMAAKTFDDALRDFKGQEANASNSILTAKLALQASEDAEASYSFLATQAKARFDGAQASLNTAQKNFQDLELLIPAAQKGFQDGIEKWKIKHIAQVVVQGLVAVTMIVGSIAAACVVPPAGVGAAAGFVELPEITAEAANGIATVEHMVTVMDRLKSLYDKIKPGLEKIGQLVESIQAILALLVKMKHVNEADGASLKGLNVSVKEGDDLINMAADWDSFGTEMAFLYDPIKSENIEGGESFFLLVAKLVIRGKAVLTAQQAVTSTGDQYAAVLAQQLMATRSTSRLRAALPQIQGDPVALHLLRRDLFQRLVAVRTSIALDFKQYLDGLAWYALEVVQTNINLDPLKDIGEFYNDTATLQGAFARVSAYVRVQSRSFWLSTASGSQGIAASQADPAPLMVANAGSLAKDTMQSKTMTFSIDLTLPCFTGLGRIRMKSFSILLDGVAADYVSLRARLGEQMADLSLNSAQTDGVQTGVELQSAANRILHFNAAALTLGFAYSVDRQGQRTDLLSGDVDPAVSWPSPFRDWTITIDDRVDLAGLKSMVLRVDCDVSLCL</sequence>